<evidence type="ECO:0000313" key="2">
    <source>
        <dbReference type="Proteomes" id="UP000322887"/>
    </source>
</evidence>
<evidence type="ECO:0000313" key="1">
    <source>
        <dbReference type="EMBL" id="QEG17228.1"/>
    </source>
</evidence>
<gene>
    <name evidence="1" type="ORF">GmarT_31060</name>
</gene>
<dbReference type="GeneID" id="98647635"/>
<dbReference type="RefSeq" id="WP_149302926.1">
    <property type="nucleotide sequence ID" value="NZ_CP042910.1"/>
</dbReference>
<name>A0ABX5YNK4_9PLAN</name>
<evidence type="ECO:0008006" key="3">
    <source>
        <dbReference type="Google" id="ProtNLM"/>
    </source>
</evidence>
<keyword evidence="2" id="KW-1185">Reference proteome</keyword>
<proteinExistence type="predicted"/>
<reference evidence="1 2" key="1">
    <citation type="submission" date="2019-08" db="EMBL/GenBank/DDBJ databases">
        <title>Deep-cultivation of Planctomycetes and their phenomic and genomic characterization uncovers novel biology.</title>
        <authorList>
            <person name="Wiegand S."/>
            <person name="Jogler M."/>
            <person name="Boedeker C."/>
            <person name="Pinto D."/>
            <person name="Vollmers J."/>
            <person name="Rivas-Marin E."/>
            <person name="Kohn T."/>
            <person name="Peeters S.H."/>
            <person name="Heuer A."/>
            <person name="Rast P."/>
            <person name="Oberbeckmann S."/>
            <person name="Bunk B."/>
            <person name="Jeske O."/>
            <person name="Meyerdierks A."/>
            <person name="Storesund J.E."/>
            <person name="Kallscheuer N."/>
            <person name="Luecker S."/>
            <person name="Lage O.M."/>
            <person name="Pohl T."/>
            <person name="Merkel B.J."/>
            <person name="Hornburger P."/>
            <person name="Mueller R.-W."/>
            <person name="Bruemmer F."/>
            <person name="Labrenz M."/>
            <person name="Spormann A.M."/>
            <person name="Op den Camp H."/>
            <person name="Overmann J."/>
            <person name="Amann R."/>
            <person name="Jetten M.S.M."/>
            <person name="Mascher T."/>
            <person name="Medema M.H."/>
            <person name="Devos D.P."/>
            <person name="Kaster A.-K."/>
            <person name="Ovreas L."/>
            <person name="Rohde M."/>
            <person name="Galperin M.Y."/>
            <person name="Jogler C."/>
        </authorList>
    </citation>
    <scope>NUCLEOTIDE SEQUENCE [LARGE SCALE GENOMIC DNA]</scope>
    <source>
        <strain evidence="1 2">DSM 8797</strain>
    </source>
</reference>
<protein>
    <recommendedName>
        <fullName evidence="3">IrrE N-terminal-like domain-containing protein</fullName>
    </recommendedName>
</protein>
<accession>A0ABX5YNK4</accession>
<dbReference type="EMBL" id="CP042910">
    <property type="protein sequence ID" value="QEG17228.1"/>
    <property type="molecule type" value="Genomic_DNA"/>
</dbReference>
<dbReference type="Proteomes" id="UP000322887">
    <property type="component" value="Chromosome"/>
</dbReference>
<organism evidence="1 2">
    <name type="scientific">Gimesia maris</name>
    <dbReference type="NCBI Taxonomy" id="122"/>
    <lineage>
        <taxon>Bacteria</taxon>
        <taxon>Pseudomonadati</taxon>
        <taxon>Planctomycetota</taxon>
        <taxon>Planctomycetia</taxon>
        <taxon>Planctomycetales</taxon>
        <taxon>Planctomycetaceae</taxon>
        <taxon>Gimesia</taxon>
    </lineage>
</organism>
<sequence length="188" mass="21630">MKRINLPDEMVERGTALLTEFRDVLNNLIGEPLHEYQLNGVLLSNEGPTFDLHGDNATVYVGPNAMQYEPTFFANLAHESAHLHVTDGTRGNASGLEEGFATYFELFMIQAQYGNDERTHFERHLPQNYLICLQDYQLLLNAYPKAVESVRNSFDKLTGPTCFQLHSLFPTMSWRTCYRLAHRKRMRS</sequence>